<dbReference type="GO" id="GO:0042802">
    <property type="term" value="F:identical protein binding"/>
    <property type="evidence" value="ECO:0007669"/>
    <property type="project" value="TreeGrafter"/>
</dbReference>
<dbReference type="NCBIfam" id="NF002874">
    <property type="entry name" value="PRK03244.1"/>
    <property type="match status" value="1"/>
</dbReference>
<accession>Q2LT99</accession>
<feature type="binding site" evidence="7">
    <location>
        <position position="138"/>
    </location>
    <ligand>
        <name>pyridoxal 5'-phosphate</name>
        <dbReference type="ChEBI" id="CHEBI:597326"/>
    </ligand>
</feature>
<comment type="cofactor">
    <cofactor evidence="7">
        <name>pyridoxal 5'-phosphate</name>
        <dbReference type="ChEBI" id="CHEBI:597326"/>
    </cofactor>
    <text evidence="7">Binds 1 pyridoxal phosphate per subunit.</text>
</comment>
<dbReference type="PROSITE" id="PS00600">
    <property type="entry name" value="AA_TRANSFER_CLASS_3"/>
    <property type="match status" value="1"/>
</dbReference>
<dbReference type="InterPro" id="IPR015424">
    <property type="entry name" value="PyrdxlP-dep_Trfase"/>
</dbReference>
<keyword evidence="3 7" id="KW-0808">Transferase</keyword>
<keyword evidence="9" id="KW-1185">Reference proteome</keyword>
<dbReference type="UniPathway" id="UPA00068">
    <property type="reaction ID" value="UER00109"/>
</dbReference>
<evidence type="ECO:0000256" key="3">
    <source>
        <dbReference type="ARBA" id="ARBA00022679"/>
    </source>
</evidence>
<dbReference type="InterPro" id="IPR050103">
    <property type="entry name" value="Class-III_PLP-dep_AT"/>
</dbReference>
<dbReference type="PANTHER" id="PTHR11986">
    <property type="entry name" value="AMINOTRANSFERASE CLASS III"/>
    <property type="match status" value="1"/>
</dbReference>
<dbReference type="RefSeq" id="WP_011417328.1">
    <property type="nucleotide sequence ID" value="NC_007759.1"/>
</dbReference>
<keyword evidence="4 7" id="KW-0663">Pyridoxal phosphate</keyword>
<evidence type="ECO:0000313" key="8">
    <source>
        <dbReference type="EMBL" id="ABC77306.1"/>
    </source>
</evidence>
<name>Q2LT99_SYNAS</name>
<feature type="binding site" evidence="7">
    <location>
        <begin position="223"/>
        <end position="226"/>
    </location>
    <ligand>
        <name>pyridoxal 5'-phosphate</name>
        <dbReference type="ChEBI" id="CHEBI:597326"/>
    </ligand>
</feature>
<dbReference type="InterPro" id="IPR049704">
    <property type="entry name" value="Aminotrans_3_PPA_site"/>
</dbReference>
<dbReference type="FunCoup" id="Q2LT99">
    <property type="interactions" value="459"/>
</dbReference>
<dbReference type="GO" id="GO:0031299">
    <property type="term" value="F:taurine-pyruvate aminotransferase activity"/>
    <property type="evidence" value="ECO:0007669"/>
    <property type="project" value="UniProtKB-EC"/>
</dbReference>
<evidence type="ECO:0000256" key="1">
    <source>
        <dbReference type="ARBA" id="ARBA00022576"/>
    </source>
</evidence>
<comment type="similarity">
    <text evidence="7">Belongs to the class-III pyridoxal-phosphate-dependent aminotransferase family. ArgD subfamily.</text>
</comment>
<reference evidence="8 9" key="1">
    <citation type="journal article" date="2007" name="Proc. Natl. Acad. Sci. U.S.A.">
        <title>The genome of Syntrophus aciditrophicus: life at the thermodynamic limit of microbial growth.</title>
        <authorList>
            <person name="McInerney M.J."/>
            <person name="Rohlin L."/>
            <person name="Mouttaki H."/>
            <person name="Kim U."/>
            <person name="Krupp R.S."/>
            <person name="Rios-Hernandez L."/>
            <person name="Sieber J."/>
            <person name="Struchtemeyer C.G."/>
            <person name="Bhattacharyya A."/>
            <person name="Campbell J.W."/>
            <person name="Gunsalus R.P."/>
        </authorList>
    </citation>
    <scope>NUCLEOTIDE SEQUENCE [LARGE SCALE GENOMIC DNA]</scope>
    <source>
        <strain evidence="8 9">SB</strain>
    </source>
</reference>
<dbReference type="InterPro" id="IPR004636">
    <property type="entry name" value="AcOrn/SuccOrn_fam"/>
</dbReference>
<dbReference type="HOGENOM" id="CLU_016922_10_1_7"/>
<dbReference type="GO" id="GO:0006526">
    <property type="term" value="P:L-arginine biosynthetic process"/>
    <property type="evidence" value="ECO:0007669"/>
    <property type="project" value="UniProtKB-UniRule"/>
</dbReference>
<dbReference type="STRING" id="56780.SYN_02155"/>
<dbReference type="InterPro" id="IPR015422">
    <property type="entry name" value="PyrdxlP-dep_Trfase_small"/>
</dbReference>
<protein>
    <recommendedName>
        <fullName evidence="7">Acetylornithine aminotransferase</fullName>
        <shortName evidence="7">ACOAT</shortName>
        <ecNumber evidence="7">2.6.1.11</ecNumber>
    </recommendedName>
</protein>
<organism evidence="8 9">
    <name type="scientific">Syntrophus aciditrophicus (strain SB)</name>
    <dbReference type="NCBI Taxonomy" id="56780"/>
    <lineage>
        <taxon>Bacteria</taxon>
        <taxon>Pseudomonadati</taxon>
        <taxon>Thermodesulfobacteriota</taxon>
        <taxon>Syntrophia</taxon>
        <taxon>Syntrophales</taxon>
        <taxon>Syntrophaceae</taxon>
        <taxon>Syntrophus</taxon>
    </lineage>
</organism>
<keyword evidence="1 7" id="KW-0032">Aminotransferase</keyword>
<keyword evidence="2 7" id="KW-0028">Amino-acid biosynthesis</keyword>
<dbReference type="KEGG" id="sat:SYN_02155"/>
<feature type="modified residue" description="N6-(pyridoxal phosphate)lysine" evidence="7">
    <location>
        <position position="252"/>
    </location>
</feature>
<comment type="subcellular location">
    <subcellularLocation>
        <location evidence="7">Cytoplasm</location>
    </subcellularLocation>
</comment>
<keyword evidence="5" id="KW-0670">Pyruvate</keyword>
<dbReference type="FunFam" id="3.40.640.10:FF:000004">
    <property type="entry name" value="Acetylornithine aminotransferase"/>
    <property type="match status" value="1"/>
</dbReference>
<dbReference type="InParanoid" id="Q2LT99"/>
<comment type="subunit">
    <text evidence="7">Homodimer.</text>
</comment>
<dbReference type="GO" id="GO:0005737">
    <property type="term" value="C:cytoplasm"/>
    <property type="evidence" value="ECO:0007669"/>
    <property type="project" value="UniProtKB-SubCell"/>
</dbReference>
<dbReference type="Proteomes" id="UP000001933">
    <property type="component" value="Chromosome"/>
</dbReference>
<dbReference type="PIRSF" id="PIRSF000521">
    <property type="entry name" value="Transaminase_4ab_Lys_Orn"/>
    <property type="match status" value="1"/>
</dbReference>
<comment type="catalytic activity">
    <reaction evidence="7">
        <text>N(2)-acetyl-L-ornithine + 2-oxoglutarate = N-acetyl-L-glutamate 5-semialdehyde + L-glutamate</text>
        <dbReference type="Rhea" id="RHEA:18049"/>
        <dbReference type="ChEBI" id="CHEBI:16810"/>
        <dbReference type="ChEBI" id="CHEBI:29123"/>
        <dbReference type="ChEBI" id="CHEBI:29985"/>
        <dbReference type="ChEBI" id="CHEBI:57805"/>
        <dbReference type="EC" id="2.6.1.11"/>
    </reaction>
</comment>
<dbReference type="NCBIfam" id="NF002325">
    <property type="entry name" value="PRK01278.1"/>
    <property type="match status" value="1"/>
</dbReference>
<evidence type="ECO:0000256" key="2">
    <source>
        <dbReference type="ARBA" id="ARBA00022605"/>
    </source>
</evidence>
<feature type="binding site" evidence="7">
    <location>
        <position position="141"/>
    </location>
    <ligand>
        <name>N(2)-acetyl-L-ornithine</name>
        <dbReference type="ChEBI" id="CHEBI:57805"/>
    </ligand>
</feature>
<dbReference type="CDD" id="cd00610">
    <property type="entry name" value="OAT_like"/>
    <property type="match status" value="1"/>
</dbReference>
<comment type="miscellaneous">
    <text evidence="7">May also have succinyldiaminopimelate aminotransferase activity, thus carrying out the corresponding step in lysine biosynthesis.</text>
</comment>
<evidence type="ECO:0000256" key="6">
    <source>
        <dbReference type="ARBA" id="ARBA00052998"/>
    </source>
</evidence>
<dbReference type="GO" id="GO:0030170">
    <property type="term" value="F:pyridoxal phosphate binding"/>
    <property type="evidence" value="ECO:0007669"/>
    <property type="project" value="InterPro"/>
</dbReference>
<dbReference type="SUPFAM" id="SSF53383">
    <property type="entry name" value="PLP-dependent transferases"/>
    <property type="match status" value="1"/>
</dbReference>
<dbReference type="GO" id="GO:0003992">
    <property type="term" value="F:N2-acetyl-L-ornithine:2-oxoglutarate 5-aminotransferase activity"/>
    <property type="evidence" value="ECO:0007669"/>
    <property type="project" value="UniProtKB-UniRule"/>
</dbReference>
<dbReference type="OrthoDB" id="9801834at2"/>
<dbReference type="Gene3D" id="3.40.640.10">
    <property type="entry name" value="Type I PLP-dependent aspartate aminotransferase-like (Major domain)"/>
    <property type="match status" value="1"/>
</dbReference>
<dbReference type="InterPro" id="IPR005814">
    <property type="entry name" value="Aminotrans_3"/>
</dbReference>
<dbReference type="EC" id="2.6.1.11" evidence="7"/>
<evidence type="ECO:0000313" key="9">
    <source>
        <dbReference type="Proteomes" id="UP000001933"/>
    </source>
</evidence>
<dbReference type="eggNOG" id="COG4992">
    <property type="taxonomic scope" value="Bacteria"/>
</dbReference>
<evidence type="ECO:0000256" key="7">
    <source>
        <dbReference type="HAMAP-Rule" id="MF_01107"/>
    </source>
</evidence>
<proteinExistence type="inferred from homology"/>
<feature type="binding site" evidence="7">
    <location>
        <position position="280"/>
    </location>
    <ligand>
        <name>N(2)-acetyl-L-ornithine</name>
        <dbReference type="ChEBI" id="CHEBI:57805"/>
    </ligand>
</feature>
<dbReference type="EMBL" id="CP000252">
    <property type="protein sequence ID" value="ABC77306.1"/>
    <property type="molecule type" value="Genomic_DNA"/>
</dbReference>
<gene>
    <name evidence="7" type="primary">argD</name>
    <name evidence="8" type="ORF">SYN_02155</name>
</gene>
<dbReference type="InterPro" id="IPR015421">
    <property type="entry name" value="PyrdxlP-dep_Trfase_major"/>
</dbReference>
<comment type="pathway">
    <text evidence="7">Amino-acid biosynthesis; L-arginine biosynthesis; N(2)-acetyl-L-ornithine from L-glutamate: step 4/4.</text>
</comment>
<comment type="catalytic activity">
    <reaction evidence="6">
        <text>taurine + pyruvate = sulfoacetaldehyde + L-alanine</text>
        <dbReference type="Rhea" id="RHEA:10420"/>
        <dbReference type="ChEBI" id="CHEBI:15361"/>
        <dbReference type="ChEBI" id="CHEBI:57972"/>
        <dbReference type="ChEBI" id="CHEBI:58246"/>
        <dbReference type="ChEBI" id="CHEBI:507393"/>
        <dbReference type="EC" id="2.6.1.77"/>
    </reaction>
    <physiologicalReaction direction="left-to-right" evidence="6">
        <dbReference type="Rhea" id="RHEA:10421"/>
    </physiologicalReaction>
</comment>
<dbReference type="PANTHER" id="PTHR11986:SF79">
    <property type="entry name" value="ACETYLORNITHINE AMINOTRANSFERASE, MITOCHONDRIAL"/>
    <property type="match status" value="1"/>
</dbReference>
<sequence length="396" mass="43753">MTTEELIALSEKNIMGTYRRFPIVLTRGEGVRVWDRDGKEYLDFVAGIAVCSLGHSHPAVVEAIKRQAETLMHVSNLYHIEPQIHFADQLVKHSFADKVFFCNSGAEANEGAIKLARKYAFENMEPGRCELITMKDSFHGRTLATITATGQKKFQVGFEPLPEGFNYVPFNDLAALEGAVTERTCGVLLEPIQGEGGVRMPDRHYLRKVRELCDDRGILMILDEVQVGMGRTGHLFAYEHDSVTPDIMTLAKALGNGFPIGAVLATDRVASSFVPGSHASTFGGNPLAMAAGLTVMETLLEGDILENCRRSGRYFLESLENLKRKYPFVKEVRGRGLIIGMELTAEGTDIVRSCMEKGLLINCTSGNVLRFIPPLIITEAEVDRAVEILDRAMGER</sequence>
<feature type="binding site" evidence="7">
    <location>
        <begin position="105"/>
        <end position="106"/>
    </location>
    <ligand>
        <name>pyridoxal 5'-phosphate</name>
        <dbReference type="ChEBI" id="CHEBI:597326"/>
    </ligand>
</feature>
<dbReference type="Pfam" id="PF00202">
    <property type="entry name" value="Aminotran_3"/>
    <property type="match status" value="1"/>
</dbReference>
<evidence type="ECO:0000256" key="4">
    <source>
        <dbReference type="ARBA" id="ARBA00022898"/>
    </source>
</evidence>
<dbReference type="Gene3D" id="3.90.1150.10">
    <property type="entry name" value="Aspartate Aminotransferase, domain 1"/>
    <property type="match status" value="1"/>
</dbReference>
<dbReference type="AlphaFoldDB" id="Q2LT99"/>
<keyword evidence="7" id="KW-0963">Cytoplasm</keyword>
<evidence type="ECO:0000256" key="5">
    <source>
        <dbReference type="ARBA" id="ARBA00023317"/>
    </source>
</evidence>
<keyword evidence="7" id="KW-0055">Arginine biosynthesis</keyword>
<dbReference type="NCBIfam" id="TIGR00707">
    <property type="entry name" value="argD"/>
    <property type="match status" value="1"/>
</dbReference>
<dbReference type="HAMAP" id="MF_01107">
    <property type="entry name" value="ArgD_aminotrans_3"/>
    <property type="match status" value="1"/>
</dbReference>
<feature type="binding site" evidence="7">
    <location>
        <position position="281"/>
    </location>
    <ligand>
        <name>pyridoxal 5'-phosphate</name>
        <dbReference type="ChEBI" id="CHEBI:597326"/>
    </ligand>
</feature>